<comment type="caution">
    <text evidence="2">The sequence shown here is derived from an EMBL/GenBank/DDBJ whole genome shotgun (WGS) entry which is preliminary data.</text>
</comment>
<name>A0A1W0X4V5_HYPEX</name>
<organism evidence="2 3">
    <name type="scientific">Hypsibius exemplaris</name>
    <name type="common">Freshwater tardigrade</name>
    <dbReference type="NCBI Taxonomy" id="2072580"/>
    <lineage>
        <taxon>Eukaryota</taxon>
        <taxon>Metazoa</taxon>
        <taxon>Ecdysozoa</taxon>
        <taxon>Tardigrada</taxon>
        <taxon>Eutardigrada</taxon>
        <taxon>Parachela</taxon>
        <taxon>Hypsibioidea</taxon>
        <taxon>Hypsibiidae</taxon>
        <taxon>Hypsibius</taxon>
    </lineage>
</organism>
<sequence length="102" mass="11270">MSDKDKDDKKKGDKAHKPTASVEFKGDREEKLLDRVAVGRVYPKTPVKGNRTKLPAPVDAALSETSNRAPPAPRQPATTPQQADPHHKDTPKELKNPNVKKK</sequence>
<feature type="compositionally biased region" description="Basic and acidic residues" evidence="1">
    <location>
        <begin position="84"/>
        <end position="95"/>
    </location>
</feature>
<evidence type="ECO:0000313" key="2">
    <source>
        <dbReference type="EMBL" id="OQV22546.1"/>
    </source>
</evidence>
<reference evidence="3" key="1">
    <citation type="submission" date="2017-01" db="EMBL/GenBank/DDBJ databases">
        <title>Comparative genomics of anhydrobiosis in the tardigrade Hypsibius dujardini.</title>
        <authorList>
            <person name="Yoshida Y."/>
            <person name="Koutsovoulos G."/>
            <person name="Laetsch D."/>
            <person name="Stevens L."/>
            <person name="Kumar S."/>
            <person name="Horikawa D."/>
            <person name="Ishino K."/>
            <person name="Komine S."/>
            <person name="Tomita M."/>
            <person name="Blaxter M."/>
            <person name="Arakawa K."/>
        </authorList>
    </citation>
    <scope>NUCLEOTIDE SEQUENCE [LARGE SCALE GENOMIC DNA]</scope>
    <source>
        <strain evidence="3">Z151</strain>
    </source>
</reference>
<keyword evidence="3" id="KW-1185">Reference proteome</keyword>
<accession>A0A1W0X4V5</accession>
<dbReference type="AlphaFoldDB" id="A0A1W0X4V5"/>
<feature type="compositionally biased region" description="Basic and acidic residues" evidence="1">
    <location>
        <begin position="24"/>
        <end position="34"/>
    </location>
</feature>
<protein>
    <submittedName>
        <fullName evidence="2">Uncharacterized protein</fullName>
    </submittedName>
</protein>
<dbReference type="Proteomes" id="UP000192578">
    <property type="component" value="Unassembled WGS sequence"/>
</dbReference>
<dbReference type="EMBL" id="MTYJ01000016">
    <property type="protein sequence ID" value="OQV22546.1"/>
    <property type="molecule type" value="Genomic_DNA"/>
</dbReference>
<feature type="compositionally biased region" description="Basic and acidic residues" evidence="1">
    <location>
        <begin position="1"/>
        <end position="11"/>
    </location>
</feature>
<evidence type="ECO:0000313" key="3">
    <source>
        <dbReference type="Proteomes" id="UP000192578"/>
    </source>
</evidence>
<feature type="region of interest" description="Disordered" evidence="1">
    <location>
        <begin position="1"/>
        <end position="102"/>
    </location>
</feature>
<evidence type="ECO:0000256" key="1">
    <source>
        <dbReference type="SAM" id="MobiDB-lite"/>
    </source>
</evidence>
<proteinExistence type="predicted"/>
<gene>
    <name evidence="2" type="ORF">BV898_03372</name>
</gene>